<dbReference type="InterPro" id="IPR033932">
    <property type="entry name" value="YtcJ-like"/>
</dbReference>
<sequence length="544" mass="58731">MPPMNTPPADLLVRCTNIRTLVAGQEPQRALAVRGERIFALSADPAGLDGLVGTDTTVLDLPGCTVLPTFDDTHTHLIAAGDSAHDVAVDGARSIAEFLDLIRARAAETPTGKWIRTSGHWQELNLAERRFPTAAELDQATDRHPVLVVRGVHNQVLNRYALRLCGIDATTPDPEGGSIVRDGDGRPNGHLIDGLALIQPHLPAPDPARKLDGLRIASHAYAATGIGLVRDTNSSLADLDALTQVRDAGGLSCRVRVLLTTMGFTSVRQVEDVLDGMEEWRHRSDPWLGVWGVKFWMDGGIESGALEHPYCPAHSPVPGYTGQLAWDEQVLQEAVEVVARRGWRVGVHAYGDRGVRTLLDLYERVQARLPGLPYGTLVMEHGGLADDEQRHRAVSMGIPVTVQQPLLFDAAAVQAEYWGSERVAALFPAREWLDAGADISAGSDYPVGEYGAAHSLYGLTTRQTVDGIRGPEHAITREEAVALHTTAAARLTGESDLRGRLTPGHLADLTIWPDDPYTMPEDTLDGLRPSHTLLGGTVVHGPNL</sequence>
<dbReference type="Gene3D" id="3.20.20.140">
    <property type="entry name" value="Metal-dependent hydrolases"/>
    <property type="match status" value="1"/>
</dbReference>
<dbReference type="InterPro" id="IPR011059">
    <property type="entry name" value="Metal-dep_hydrolase_composite"/>
</dbReference>
<name>A0A1H3U301_9PSEU</name>
<keyword evidence="3" id="KW-1185">Reference proteome</keyword>
<dbReference type="InterPro" id="IPR013108">
    <property type="entry name" value="Amidohydro_3"/>
</dbReference>
<reference evidence="3" key="1">
    <citation type="submission" date="2016-10" db="EMBL/GenBank/DDBJ databases">
        <authorList>
            <person name="Varghese N."/>
            <person name="Submissions S."/>
        </authorList>
    </citation>
    <scope>NUCLEOTIDE SEQUENCE [LARGE SCALE GENOMIC DNA]</scope>
    <source>
        <strain evidence="3">CGMCC 4.3530</strain>
    </source>
</reference>
<dbReference type="Pfam" id="PF07969">
    <property type="entry name" value="Amidohydro_3"/>
    <property type="match status" value="1"/>
</dbReference>
<dbReference type="InterPro" id="IPR032466">
    <property type="entry name" value="Metal_Hydrolase"/>
</dbReference>
<evidence type="ECO:0000259" key="1">
    <source>
        <dbReference type="Pfam" id="PF07969"/>
    </source>
</evidence>
<dbReference type="SUPFAM" id="SSF51338">
    <property type="entry name" value="Composite domain of metallo-dependent hydrolases"/>
    <property type="match status" value="1"/>
</dbReference>
<evidence type="ECO:0000313" key="2">
    <source>
        <dbReference type="EMBL" id="SDZ56677.1"/>
    </source>
</evidence>
<dbReference type="GO" id="GO:0016810">
    <property type="term" value="F:hydrolase activity, acting on carbon-nitrogen (but not peptide) bonds"/>
    <property type="evidence" value="ECO:0007669"/>
    <property type="project" value="InterPro"/>
</dbReference>
<evidence type="ECO:0000313" key="3">
    <source>
        <dbReference type="Proteomes" id="UP000199529"/>
    </source>
</evidence>
<dbReference type="Proteomes" id="UP000199529">
    <property type="component" value="Unassembled WGS sequence"/>
</dbReference>
<dbReference type="Gene3D" id="2.30.40.10">
    <property type="entry name" value="Urease, subunit C, domain 1"/>
    <property type="match status" value="1"/>
</dbReference>
<dbReference type="PANTHER" id="PTHR22642:SF2">
    <property type="entry name" value="PROTEIN LONG AFTER FAR-RED 3"/>
    <property type="match status" value="1"/>
</dbReference>
<protein>
    <recommendedName>
        <fullName evidence="1">Amidohydrolase 3 domain-containing protein</fullName>
    </recommendedName>
</protein>
<dbReference type="PANTHER" id="PTHR22642">
    <property type="entry name" value="IMIDAZOLONEPROPIONASE"/>
    <property type="match status" value="1"/>
</dbReference>
<gene>
    <name evidence="2" type="ORF">SAMN05216215_110310</name>
</gene>
<organism evidence="2 3">
    <name type="scientific">Saccharopolyspora shandongensis</name>
    <dbReference type="NCBI Taxonomy" id="418495"/>
    <lineage>
        <taxon>Bacteria</taxon>
        <taxon>Bacillati</taxon>
        <taxon>Actinomycetota</taxon>
        <taxon>Actinomycetes</taxon>
        <taxon>Pseudonocardiales</taxon>
        <taxon>Pseudonocardiaceae</taxon>
        <taxon>Saccharopolyspora</taxon>
    </lineage>
</organism>
<dbReference type="STRING" id="418495.SAMN05216215_110310"/>
<dbReference type="SUPFAM" id="SSF51556">
    <property type="entry name" value="Metallo-dependent hydrolases"/>
    <property type="match status" value="1"/>
</dbReference>
<proteinExistence type="predicted"/>
<dbReference type="CDD" id="cd01300">
    <property type="entry name" value="YtcJ_like"/>
    <property type="match status" value="1"/>
</dbReference>
<dbReference type="AlphaFoldDB" id="A0A1H3U301"/>
<accession>A0A1H3U301</accession>
<dbReference type="EMBL" id="FNOK01000103">
    <property type="protein sequence ID" value="SDZ56677.1"/>
    <property type="molecule type" value="Genomic_DNA"/>
</dbReference>
<feature type="domain" description="Amidohydrolase 3" evidence="1">
    <location>
        <begin position="58"/>
        <end position="540"/>
    </location>
</feature>
<dbReference type="Gene3D" id="3.10.310.70">
    <property type="match status" value="1"/>
</dbReference>